<evidence type="ECO:0000313" key="6">
    <source>
        <dbReference type="Proteomes" id="UP000722459"/>
    </source>
</evidence>
<dbReference type="Proteomes" id="UP000722459">
    <property type="component" value="Unassembled WGS sequence"/>
</dbReference>
<dbReference type="Pfam" id="PF00535">
    <property type="entry name" value="Glycos_transf_2"/>
    <property type="match status" value="1"/>
</dbReference>
<dbReference type="PANTHER" id="PTHR43398:SF1">
    <property type="entry name" value="DOLICHOL-PHOSPHATE MANNOSYLTRANSFERASE SUBUNIT 1"/>
    <property type="match status" value="1"/>
</dbReference>
<dbReference type="InterPro" id="IPR039528">
    <property type="entry name" value="DPM1-like"/>
</dbReference>
<dbReference type="InterPro" id="IPR001173">
    <property type="entry name" value="Glyco_trans_2-like"/>
</dbReference>
<dbReference type="EMBL" id="JABJNZ010000013">
    <property type="protein sequence ID" value="MBT4870088.1"/>
    <property type="molecule type" value="Genomic_DNA"/>
</dbReference>
<sequence>GADVIFSMDADLSHNFDYAKDFIKKIKEGNDVVIGSRYIKGGGTNWPTSRKIISGGANTLARTILGVPAKDLTSGYRCYKASILKKALKNEFISTSYSFLEEMIYYCYKEGAKIGEVPIFFKDRTSGQSKLRKIEIAKFPFTLLRLRFYKY</sequence>
<dbReference type="GO" id="GO:0009247">
    <property type="term" value="P:glycolipid biosynthetic process"/>
    <property type="evidence" value="ECO:0007669"/>
    <property type="project" value="TreeGrafter"/>
</dbReference>
<proteinExistence type="inferred from homology"/>
<evidence type="ECO:0000256" key="2">
    <source>
        <dbReference type="ARBA" id="ARBA00022676"/>
    </source>
</evidence>
<protein>
    <submittedName>
        <fullName evidence="5">Glycosyltransferase</fullName>
    </submittedName>
</protein>
<feature type="domain" description="Glycosyltransferase 2-like" evidence="4">
    <location>
        <begin position="3"/>
        <end position="86"/>
    </location>
</feature>
<dbReference type="Gene3D" id="3.90.550.10">
    <property type="entry name" value="Spore Coat Polysaccharide Biosynthesis Protein SpsA, Chain A"/>
    <property type="match status" value="1"/>
</dbReference>
<dbReference type="AlphaFoldDB" id="A0A8T5GEB5"/>
<keyword evidence="2" id="KW-0328">Glycosyltransferase</keyword>
<comment type="similarity">
    <text evidence="1">Belongs to the glycosyltransferase 2 family.</text>
</comment>
<evidence type="ECO:0000256" key="1">
    <source>
        <dbReference type="ARBA" id="ARBA00006739"/>
    </source>
</evidence>
<accession>A0A8T5GEB5</accession>
<dbReference type="PANTHER" id="PTHR43398">
    <property type="entry name" value="DOLICHOL-PHOSPHATE MANNOSYLTRANSFERASE SUBUNIT 1"/>
    <property type="match status" value="1"/>
</dbReference>
<organism evidence="5 6">
    <name type="scientific">Candidatus Iainarchaeum sp</name>
    <dbReference type="NCBI Taxonomy" id="3101447"/>
    <lineage>
        <taxon>Archaea</taxon>
        <taxon>Candidatus Iainarchaeota</taxon>
        <taxon>Candidatus Iainarchaeia</taxon>
        <taxon>Candidatus Iainarchaeales</taxon>
        <taxon>Candidatus Iainarchaeaceae</taxon>
        <taxon>Candidatus Iainarchaeum</taxon>
    </lineage>
</organism>
<evidence type="ECO:0000256" key="3">
    <source>
        <dbReference type="ARBA" id="ARBA00022679"/>
    </source>
</evidence>
<feature type="non-terminal residue" evidence="5">
    <location>
        <position position="1"/>
    </location>
</feature>
<comment type="caution">
    <text evidence="5">The sequence shown here is derived from an EMBL/GenBank/DDBJ whole genome shotgun (WGS) entry which is preliminary data.</text>
</comment>
<dbReference type="InterPro" id="IPR029044">
    <property type="entry name" value="Nucleotide-diphossugar_trans"/>
</dbReference>
<dbReference type="SUPFAM" id="SSF53448">
    <property type="entry name" value="Nucleotide-diphospho-sugar transferases"/>
    <property type="match status" value="1"/>
</dbReference>
<keyword evidence="3" id="KW-0808">Transferase</keyword>
<evidence type="ECO:0000313" key="5">
    <source>
        <dbReference type="EMBL" id="MBT4870088.1"/>
    </source>
</evidence>
<dbReference type="GO" id="GO:0004582">
    <property type="term" value="F:dolichyl-phosphate beta-D-mannosyltransferase activity"/>
    <property type="evidence" value="ECO:0007669"/>
    <property type="project" value="InterPro"/>
</dbReference>
<gene>
    <name evidence="5" type="ORF">HON47_00750</name>
</gene>
<name>A0A8T5GEB5_9ARCH</name>
<dbReference type="GO" id="GO:0016020">
    <property type="term" value="C:membrane"/>
    <property type="evidence" value="ECO:0007669"/>
    <property type="project" value="GOC"/>
</dbReference>
<evidence type="ECO:0000259" key="4">
    <source>
        <dbReference type="Pfam" id="PF00535"/>
    </source>
</evidence>
<reference evidence="5" key="1">
    <citation type="journal article" date="2021" name="ISME J.">
        <title>Mercury methylation by metabolically versatile and cosmopolitan marine bacteria.</title>
        <authorList>
            <person name="Lin H."/>
            <person name="Ascher D.B."/>
            <person name="Myung Y."/>
            <person name="Lamborg C.H."/>
            <person name="Hallam S.J."/>
            <person name="Gionfriddo C.M."/>
            <person name="Holt K.E."/>
            <person name="Moreau J.W."/>
        </authorList>
    </citation>
    <scope>NUCLEOTIDE SEQUENCE</scope>
    <source>
        <strain evidence="5">SI075_bin30</strain>
    </source>
</reference>